<dbReference type="Gene3D" id="3.40.1000.10">
    <property type="entry name" value="Mog1/PsbP, alpha/beta/alpha sandwich"/>
    <property type="match status" value="1"/>
</dbReference>
<dbReference type="Proteomes" id="UP000463857">
    <property type="component" value="Chromosome"/>
</dbReference>
<feature type="chain" id="PRO_5029691203" evidence="2">
    <location>
        <begin position="32"/>
        <end position="189"/>
    </location>
</feature>
<evidence type="ECO:0000313" key="4">
    <source>
        <dbReference type="EMBL" id="QHC00454.1"/>
    </source>
</evidence>
<feature type="compositionally biased region" description="Low complexity" evidence="1">
    <location>
        <begin position="33"/>
        <end position="61"/>
    </location>
</feature>
<evidence type="ECO:0000256" key="1">
    <source>
        <dbReference type="SAM" id="MobiDB-lite"/>
    </source>
</evidence>
<accession>A0A7L4YNK9</accession>
<dbReference type="InterPro" id="IPR018567">
    <property type="entry name" value="DUF2020"/>
</dbReference>
<dbReference type="OrthoDB" id="4774058at2"/>
<organism evidence="4 5">
    <name type="scientific">Epidermidibacterium keratini</name>
    <dbReference type="NCBI Taxonomy" id="1891644"/>
    <lineage>
        <taxon>Bacteria</taxon>
        <taxon>Bacillati</taxon>
        <taxon>Actinomycetota</taxon>
        <taxon>Actinomycetes</taxon>
        <taxon>Sporichthyales</taxon>
        <taxon>Sporichthyaceae</taxon>
        <taxon>Epidermidibacterium</taxon>
    </lineage>
</organism>
<evidence type="ECO:0000256" key="2">
    <source>
        <dbReference type="SAM" id="SignalP"/>
    </source>
</evidence>
<feature type="signal peptide" evidence="2">
    <location>
        <begin position="1"/>
        <end position="31"/>
    </location>
</feature>
<gene>
    <name evidence="4" type="ORF">EK0264_09280</name>
</gene>
<feature type="region of interest" description="Disordered" evidence="1">
    <location>
        <begin position="26"/>
        <end position="61"/>
    </location>
</feature>
<evidence type="ECO:0000259" key="3">
    <source>
        <dbReference type="Pfam" id="PF09449"/>
    </source>
</evidence>
<sequence length="189" mass="18968">MTAIKTPARAATTAMFAVLAVAGCTTGPSQSAESSSGGETTQQSSSQAPATTTQQAQTASAEEPCPYLDIDFMSETVGQQLSTSTVTTITPPPGPGPKCEFTRPNGEIAATVDTLAAADPATAQQTALDFAPGGNPVKAGEGGSVLVKKGEDLTQLAAYQGTLVVFVTINQESSLEATTIAETALAALA</sequence>
<dbReference type="KEGG" id="eke:EK0264_09280"/>
<reference evidence="4 5" key="1">
    <citation type="journal article" date="2018" name="Int. J. Syst. Evol. Microbiol.">
        <title>Epidermidibacterium keratini gen. nov., sp. nov., a member of the family Sporichthyaceae, isolated from keratin epidermis.</title>
        <authorList>
            <person name="Lee D.G."/>
            <person name="Trujillo M.E."/>
            <person name="Kang S."/>
            <person name="Nam J.J."/>
            <person name="Kim Y.J."/>
        </authorList>
    </citation>
    <scope>NUCLEOTIDE SEQUENCE [LARGE SCALE GENOMIC DNA]</scope>
    <source>
        <strain evidence="4 5">EPI-7</strain>
    </source>
</reference>
<dbReference type="RefSeq" id="WP_159544954.1">
    <property type="nucleotide sequence ID" value="NZ_CP047156.1"/>
</dbReference>
<keyword evidence="5" id="KW-1185">Reference proteome</keyword>
<dbReference type="Pfam" id="PF09449">
    <property type="entry name" value="DUF2020"/>
    <property type="match status" value="1"/>
</dbReference>
<keyword evidence="2" id="KW-0732">Signal</keyword>
<dbReference type="InParanoid" id="A0A7L4YNK9"/>
<dbReference type="EMBL" id="CP047156">
    <property type="protein sequence ID" value="QHC00454.1"/>
    <property type="molecule type" value="Genomic_DNA"/>
</dbReference>
<dbReference type="PROSITE" id="PS51257">
    <property type="entry name" value="PROKAR_LIPOPROTEIN"/>
    <property type="match status" value="1"/>
</dbReference>
<evidence type="ECO:0000313" key="5">
    <source>
        <dbReference type="Proteomes" id="UP000463857"/>
    </source>
</evidence>
<dbReference type="AlphaFoldDB" id="A0A7L4YNK9"/>
<dbReference type="SUPFAM" id="SSF55724">
    <property type="entry name" value="Mog1p/PsbP-like"/>
    <property type="match status" value="1"/>
</dbReference>
<feature type="domain" description="DUF2020" evidence="3">
    <location>
        <begin position="53"/>
        <end position="188"/>
    </location>
</feature>
<proteinExistence type="predicted"/>
<name>A0A7L4YNK9_9ACTN</name>
<protein>
    <submittedName>
        <fullName evidence="4">DUF2020 domain-containing protein</fullName>
    </submittedName>
</protein>
<dbReference type="InterPro" id="IPR016123">
    <property type="entry name" value="Mog1/PsbP_a/b/a-sand"/>
</dbReference>